<feature type="transmembrane region" description="Helical" evidence="1">
    <location>
        <begin position="71"/>
        <end position="90"/>
    </location>
</feature>
<evidence type="ECO:0000313" key="3">
    <source>
        <dbReference type="Proteomes" id="UP000242942"/>
    </source>
</evidence>
<accession>A0A1D3TK46</accession>
<keyword evidence="3" id="KW-1185">Reference proteome</keyword>
<organism evidence="2 3">
    <name type="scientific">Plasmodium ovale</name>
    <name type="common">malaria parasite P. ovale</name>
    <dbReference type="NCBI Taxonomy" id="36330"/>
    <lineage>
        <taxon>Eukaryota</taxon>
        <taxon>Sar</taxon>
        <taxon>Alveolata</taxon>
        <taxon>Apicomplexa</taxon>
        <taxon>Aconoidasida</taxon>
        <taxon>Haemosporida</taxon>
        <taxon>Plasmodiidae</taxon>
        <taxon>Plasmodium</taxon>
        <taxon>Plasmodium (Plasmodium)</taxon>
    </lineage>
</organism>
<feature type="transmembrane region" description="Helical" evidence="1">
    <location>
        <begin position="96"/>
        <end position="120"/>
    </location>
</feature>
<keyword evidence="1" id="KW-1133">Transmembrane helix</keyword>
<keyword evidence="1" id="KW-0472">Membrane</keyword>
<proteinExistence type="predicted"/>
<dbReference type="AlphaFoldDB" id="A0A1D3TK46"/>
<gene>
    <name evidence="2" type="primary">PocGH01_12015800</name>
    <name evidence="2" type="ORF">POCGH01_12015800</name>
</gene>
<protein>
    <submittedName>
        <fullName evidence="2">Uncharacterized protein</fullName>
    </submittedName>
</protein>
<name>A0A1D3TK46_PLAOA</name>
<dbReference type="OrthoDB" id="387343at2759"/>
<feature type="transmembrane region" description="Helical" evidence="1">
    <location>
        <begin position="132"/>
        <end position="155"/>
    </location>
</feature>
<evidence type="ECO:0000313" key="2">
    <source>
        <dbReference type="EMBL" id="SCP05300.1"/>
    </source>
</evidence>
<keyword evidence="1" id="KW-0812">Transmembrane</keyword>
<sequence length="223" mass="26198">MKSNIMKEPIITDSICSSKNILNYKEKVLMSKGESIIKADHYYHLKQKLLSIQNFNYLINNYAEFFENYRILCFLSVLNIFIILFLLLLYSLFSLIVFLPVFFLICSLFFCSFPIFYPLIKDRTQIILKEEIIFCTCITIGSILFFISILFIYLTPFVSVFLYPFNAIFMPLISTLVFPLILLINTSVCITYIILYTEASTNVKNMAVNASRYIFFKFPLFHF</sequence>
<dbReference type="VEuPathDB" id="PlasmoDB:PocGH01_12015800"/>
<feature type="transmembrane region" description="Helical" evidence="1">
    <location>
        <begin position="167"/>
        <end position="196"/>
    </location>
</feature>
<dbReference type="Proteomes" id="UP000242942">
    <property type="component" value="Chromosome 12"/>
</dbReference>
<dbReference type="EMBL" id="LT594593">
    <property type="protein sequence ID" value="SCP05300.1"/>
    <property type="molecule type" value="Genomic_DNA"/>
</dbReference>
<evidence type="ECO:0000256" key="1">
    <source>
        <dbReference type="SAM" id="Phobius"/>
    </source>
</evidence>
<reference evidence="2 3" key="1">
    <citation type="submission" date="2016-06" db="EMBL/GenBank/DDBJ databases">
        <authorList>
            <consortium name="Pathogen Informatics"/>
        </authorList>
    </citation>
    <scope>NUCLEOTIDE SEQUENCE [LARGE SCALE GENOMIC DNA]</scope>
    <source>
        <strain evidence="2">PocGH01</strain>
    </source>
</reference>